<dbReference type="AlphaFoldDB" id="A0A2U1Q037"/>
<evidence type="ECO:0000256" key="1">
    <source>
        <dbReference type="SAM" id="Phobius"/>
    </source>
</evidence>
<sequence length="112" mass="12643">MTSRSIDAQGRGIKPTHVYILKTQADSHMSPHTPKTITTNFINNFLKRLSSKVQVVCGLRVGSKLEFDFVFFLVFLVTRLYCCKDADLSGFVRICGSFFFLCVILVVVNIEC</sequence>
<feature type="transmembrane region" description="Helical" evidence="1">
    <location>
        <begin position="90"/>
        <end position="110"/>
    </location>
</feature>
<evidence type="ECO:0000313" key="3">
    <source>
        <dbReference type="Proteomes" id="UP000245207"/>
    </source>
</evidence>
<comment type="caution">
    <text evidence="2">The sequence shown here is derived from an EMBL/GenBank/DDBJ whole genome shotgun (WGS) entry which is preliminary data.</text>
</comment>
<evidence type="ECO:0000313" key="2">
    <source>
        <dbReference type="EMBL" id="PWA91379.1"/>
    </source>
</evidence>
<keyword evidence="1" id="KW-0812">Transmembrane</keyword>
<organism evidence="2 3">
    <name type="scientific">Artemisia annua</name>
    <name type="common">Sweet wormwood</name>
    <dbReference type="NCBI Taxonomy" id="35608"/>
    <lineage>
        <taxon>Eukaryota</taxon>
        <taxon>Viridiplantae</taxon>
        <taxon>Streptophyta</taxon>
        <taxon>Embryophyta</taxon>
        <taxon>Tracheophyta</taxon>
        <taxon>Spermatophyta</taxon>
        <taxon>Magnoliopsida</taxon>
        <taxon>eudicotyledons</taxon>
        <taxon>Gunneridae</taxon>
        <taxon>Pentapetalae</taxon>
        <taxon>asterids</taxon>
        <taxon>campanulids</taxon>
        <taxon>Asterales</taxon>
        <taxon>Asteraceae</taxon>
        <taxon>Asteroideae</taxon>
        <taxon>Anthemideae</taxon>
        <taxon>Artemisiinae</taxon>
        <taxon>Artemisia</taxon>
    </lineage>
</organism>
<keyword evidence="1" id="KW-1133">Transmembrane helix</keyword>
<reference evidence="2 3" key="1">
    <citation type="journal article" date="2018" name="Mol. Plant">
        <title>The genome of Artemisia annua provides insight into the evolution of Asteraceae family and artemisinin biosynthesis.</title>
        <authorList>
            <person name="Shen Q."/>
            <person name="Zhang L."/>
            <person name="Liao Z."/>
            <person name="Wang S."/>
            <person name="Yan T."/>
            <person name="Shi P."/>
            <person name="Liu M."/>
            <person name="Fu X."/>
            <person name="Pan Q."/>
            <person name="Wang Y."/>
            <person name="Lv Z."/>
            <person name="Lu X."/>
            <person name="Zhang F."/>
            <person name="Jiang W."/>
            <person name="Ma Y."/>
            <person name="Chen M."/>
            <person name="Hao X."/>
            <person name="Li L."/>
            <person name="Tang Y."/>
            <person name="Lv G."/>
            <person name="Zhou Y."/>
            <person name="Sun X."/>
            <person name="Brodelius P.E."/>
            <person name="Rose J.K.C."/>
            <person name="Tang K."/>
        </authorList>
    </citation>
    <scope>NUCLEOTIDE SEQUENCE [LARGE SCALE GENOMIC DNA]</scope>
    <source>
        <strain evidence="3">cv. Huhao1</strain>
        <tissue evidence="2">Leaf</tissue>
    </source>
</reference>
<proteinExistence type="predicted"/>
<keyword evidence="1" id="KW-0472">Membrane</keyword>
<name>A0A2U1Q037_ARTAN</name>
<feature type="transmembrane region" description="Helical" evidence="1">
    <location>
        <begin position="65"/>
        <end position="83"/>
    </location>
</feature>
<protein>
    <submittedName>
        <fullName evidence="2">Uncharacterized protein</fullName>
    </submittedName>
</protein>
<gene>
    <name evidence="2" type="ORF">CTI12_AA090590</name>
</gene>
<keyword evidence="3" id="KW-1185">Reference proteome</keyword>
<dbReference type="Proteomes" id="UP000245207">
    <property type="component" value="Unassembled WGS sequence"/>
</dbReference>
<accession>A0A2U1Q037</accession>
<dbReference type="EMBL" id="PKPP01000548">
    <property type="protein sequence ID" value="PWA91379.1"/>
    <property type="molecule type" value="Genomic_DNA"/>
</dbReference>